<reference evidence="1" key="1">
    <citation type="journal article" date="2014" name="Front. Microbiol.">
        <title>High frequency of phylogenetically diverse reductive dehalogenase-homologous genes in deep subseafloor sedimentary metagenomes.</title>
        <authorList>
            <person name="Kawai M."/>
            <person name="Futagami T."/>
            <person name="Toyoda A."/>
            <person name="Takaki Y."/>
            <person name="Nishi S."/>
            <person name="Hori S."/>
            <person name="Arai W."/>
            <person name="Tsubouchi T."/>
            <person name="Morono Y."/>
            <person name="Uchiyama I."/>
            <person name="Ito T."/>
            <person name="Fujiyama A."/>
            <person name="Inagaki F."/>
            <person name="Takami H."/>
        </authorList>
    </citation>
    <scope>NUCLEOTIDE SEQUENCE</scope>
    <source>
        <strain evidence="1">Expedition CK06-06</strain>
    </source>
</reference>
<feature type="non-terminal residue" evidence="1">
    <location>
        <position position="42"/>
    </location>
</feature>
<dbReference type="AlphaFoldDB" id="X0WS54"/>
<protein>
    <submittedName>
        <fullName evidence="1">Uncharacterized protein</fullName>
    </submittedName>
</protein>
<comment type="caution">
    <text evidence="1">The sequence shown here is derived from an EMBL/GenBank/DDBJ whole genome shotgun (WGS) entry which is preliminary data.</text>
</comment>
<name>X0WS54_9ZZZZ</name>
<gene>
    <name evidence="1" type="ORF">S01H1_59773</name>
</gene>
<proteinExistence type="predicted"/>
<accession>X0WS54</accession>
<evidence type="ECO:0000313" key="1">
    <source>
        <dbReference type="EMBL" id="GAG15526.1"/>
    </source>
</evidence>
<organism evidence="1">
    <name type="scientific">marine sediment metagenome</name>
    <dbReference type="NCBI Taxonomy" id="412755"/>
    <lineage>
        <taxon>unclassified sequences</taxon>
        <taxon>metagenomes</taxon>
        <taxon>ecological metagenomes</taxon>
    </lineage>
</organism>
<sequence length="42" mass="4522">MIAKGFAIQKVLKDGKLVNEQGIMGEFNDKDGAKIVEVSDGK</sequence>
<dbReference type="EMBL" id="BARS01039111">
    <property type="protein sequence ID" value="GAG15526.1"/>
    <property type="molecule type" value="Genomic_DNA"/>
</dbReference>